<feature type="compositionally biased region" description="Acidic residues" evidence="1">
    <location>
        <begin position="51"/>
        <end position="67"/>
    </location>
</feature>
<evidence type="ECO:0000313" key="3">
    <source>
        <dbReference type="Proteomes" id="UP000554482"/>
    </source>
</evidence>
<name>A0A7J6V2F0_THATH</name>
<dbReference type="EMBL" id="JABWDY010039488">
    <property type="protein sequence ID" value="KAF5178868.1"/>
    <property type="molecule type" value="Genomic_DNA"/>
</dbReference>
<dbReference type="Proteomes" id="UP000554482">
    <property type="component" value="Unassembled WGS sequence"/>
</dbReference>
<sequence length="125" mass="14208">MFATLAEKDTTTVETMEEGEIRKDDTFKTPMQGPRIGEPIPQSLRRLTELSDGDESSDEEPELEDGIAYDIQNLKEKYTQQVMSSPIASKTRNAKSRKEKEKSQESMITQAPSEHERAKNSKTRN</sequence>
<accession>A0A7J6V2F0</accession>
<protein>
    <submittedName>
        <fullName evidence="2">Uncharacterized protein</fullName>
    </submittedName>
</protein>
<gene>
    <name evidence="2" type="ORF">FRX31_031546</name>
</gene>
<comment type="caution">
    <text evidence="2">The sequence shown here is derived from an EMBL/GenBank/DDBJ whole genome shotgun (WGS) entry which is preliminary data.</text>
</comment>
<proteinExistence type="predicted"/>
<dbReference type="AlphaFoldDB" id="A0A7J6V2F0"/>
<organism evidence="2 3">
    <name type="scientific">Thalictrum thalictroides</name>
    <name type="common">Rue-anemone</name>
    <name type="synonym">Anemone thalictroides</name>
    <dbReference type="NCBI Taxonomy" id="46969"/>
    <lineage>
        <taxon>Eukaryota</taxon>
        <taxon>Viridiplantae</taxon>
        <taxon>Streptophyta</taxon>
        <taxon>Embryophyta</taxon>
        <taxon>Tracheophyta</taxon>
        <taxon>Spermatophyta</taxon>
        <taxon>Magnoliopsida</taxon>
        <taxon>Ranunculales</taxon>
        <taxon>Ranunculaceae</taxon>
        <taxon>Thalictroideae</taxon>
        <taxon>Thalictrum</taxon>
    </lineage>
</organism>
<feature type="compositionally biased region" description="Polar residues" evidence="1">
    <location>
        <begin position="79"/>
        <end position="91"/>
    </location>
</feature>
<keyword evidence="3" id="KW-1185">Reference proteome</keyword>
<evidence type="ECO:0000256" key="1">
    <source>
        <dbReference type="SAM" id="MobiDB-lite"/>
    </source>
</evidence>
<feature type="compositionally biased region" description="Basic and acidic residues" evidence="1">
    <location>
        <begin position="1"/>
        <end position="11"/>
    </location>
</feature>
<reference evidence="2 3" key="1">
    <citation type="submission" date="2020-06" db="EMBL/GenBank/DDBJ databases">
        <title>Transcriptomic and genomic resources for Thalictrum thalictroides and T. hernandezii: Facilitating candidate gene discovery in an emerging model plant lineage.</title>
        <authorList>
            <person name="Arias T."/>
            <person name="Riano-Pachon D.M."/>
            <person name="Di Stilio V.S."/>
        </authorList>
    </citation>
    <scope>NUCLEOTIDE SEQUENCE [LARGE SCALE GENOMIC DNA]</scope>
    <source>
        <strain evidence="3">cv. WT478/WT964</strain>
        <tissue evidence="2">Leaves</tissue>
    </source>
</reference>
<feature type="region of interest" description="Disordered" evidence="1">
    <location>
        <begin position="1"/>
        <end position="125"/>
    </location>
</feature>
<evidence type="ECO:0000313" key="2">
    <source>
        <dbReference type="EMBL" id="KAF5178868.1"/>
    </source>
</evidence>